<comment type="subunit">
    <text evidence="8">Homooctamer; active form. Homohexamer; low activity form.</text>
</comment>
<comment type="function">
    <text evidence="7">Catalyzes an early step in the biosynthesis of tetrapyrroles. Binds two molecules of 5-aminolevulinate per subunit, each at a distinct site, and catalyzes their condensation to form porphobilinogen.</text>
</comment>
<evidence type="ECO:0000256" key="7">
    <source>
        <dbReference type="ARBA" id="ARBA00025628"/>
    </source>
</evidence>
<dbReference type="PANTHER" id="PTHR11458:SF0">
    <property type="entry name" value="DELTA-AMINOLEVULINIC ACID DEHYDRATASE"/>
    <property type="match status" value="1"/>
</dbReference>
<comment type="pathway">
    <text evidence="1">Porphyrin-containing compound metabolism; protoporphyrin-IX biosynthesis; coproporphyrinogen-III from 5-aminolevulinate: step 1/4.</text>
</comment>
<feature type="non-terminal residue" evidence="11">
    <location>
        <position position="120"/>
    </location>
</feature>
<gene>
    <name evidence="11" type="ORF">CK820_G0012519</name>
</gene>
<name>A0A2J8NCV9_PANTR</name>
<dbReference type="PANTHER" id="PTHR11458">
    <property type="entry name" value="DELTA-AMINOLEVULINIC ACID DEHYDRATASE"/>
    <property type="match status" value="1"/>
</dbReference>
<comment type="similarity">
    <text evidence="2">Belongs to the ALAD family.</text>
</comment>
<evidence type="ECO:0000256" key="3">
    <source>
        <dbReference type="ARBA" id="ARBA00012053"/>
    </source>
</evidence>
<dbReference type="SUPFAM" id="SSF51569">
    <property type="entry name" value="Aldolase"/>
    <property type="match status" value="1"/>
</dbReference>
<dbReference type="InterPro" id="IPR013785">
    <property type="entry name" value="Aldolase_TIM"/>
</dbReference>
<comment type="catalytic activity">
    <reaction evidence="10">
        <text>2 5-aminolevulinate = porphobilinogen + 2 H2O + H(+)</text>
        <dbReference type="Rhea" id="RHEA:24064"/>
        <dbReference type="ChEBI" id="CHEBI:15377"/>
        <dbReference type="ChEBI" id="CHEBI:15378"/>
        <dbReference type="ChEBI" id="CHEBI:58126"/>
        <dbReference type="ChEBI" id="CHEBI:356416"/>
        <dbReference type="EC" id="4.2.1.24"/>
    </reaction>
</comment>
<evidence type="ECO:0000313" key="11">
    <source>
        <dbReference type="EMBL" id="PNI69609.1"/>
    </source>
</evidence>
<evidence type="ECO:0000313" key="12">
    <source>
        <dbReference type="Proteomes" id="UP000236370"/>
    </source>
</evidence>
<accession>A0A2J8NCV9</accession>
<keyword evidence="6" id="KW-0627">Porphyrin biosynthesis</keyword>
<keyword evidence="5" id="KW-0456">Lyase</keyword>
<dbReference type="InterPro" id="IPR001731">
    <property type="entry name" value="ALAD"/>
</dbReference>
<dbReference type="GO" id="GO:0006782">
    <property type="term" value="P:protoporphyrinogen IX biosynthetic process"/>
    <property type="evidence" value="ECO:0007669"/>
    <property type="project" value="UniProtKB-UniPathway"/>
</dbReference>
<dbReference type="GO" id="GO:0004655">
    <property type="term" value="F:porphobilinogen synthase activity"/>
    <property type="evidence" value="ECO:0007669"/>
    <property type="project" value="UniProtKB-EC"/>
</dbReference>
<keyword evidence="4" id="KW-0350">Heme biosynthesis</keyword>
<evidence type="ECO:0000256" key="4">
    <source>
        <dbReference type="ARBA" id="ARBA00023133"/>
    </source>
</evidence>
<dbReference type="SMART" id="SM01004">
    <property type="entry name" value="ALAD"/>
    <property type="match status" value="1"/>
</dbReference>
<evidence type="ECO:0000256" key="1">
    <source>
        <dbReference type="ARBA" id="ARBA00004694"/>
    </source>
</evidence>
<evidence type="ECO:0000256" key="5">
    <source>
        <dbReference type="ARBA" id="ARBA00023239"/>
    </source>
</evidence>
<dbReference type="Proteomes" id="UP000236370">
    <property type="component" value="Unassembled WGS sequence"/>
</dbReference>
<dbReference type="Gene3D" id="3.20.20.70">
    <property type="entry name" value="Aldolase class I"/>
    <property type="match status" value="1"/>
</dbReference>
<organism evidence="11 12">
    <name type="scientific">Pan troglodytes</name>
    <name type="common">Chimpanzee</name>
    <dbReference type="NCBI Taxonomy" id="9598"/>
    <lineage>
        <taxon>Eukaryota</taxon>
        <taxon>Metazoa</taxon>
        <taxon>Chordata</taxon>
        <taxon>Craniata</taxon>
        <taxon>Vertebrata</taxon>
        <taxon>Euteleostomi</taxon>
        <taxon>Mammalia</taxon>
        <taxon>Eutheria</taxon>
        <taxon>Euarchontoglires</taxon>
        <taxon>Primates</taxon>
        <taxon>Haplorrhini</taxon>
        <taxon>Catarrhini</taxon>
        <taxon>Hominidae</taxon>
        <taxon>Pan</taxon>
    </lineage>
</organism>
<protein>
    <recommendedName>
        <fullName evidence="3">porphobilinogen synthase</fullName>
        <ecNumber evidence="3">4.2.1.24</ecNumber>
    </recommendedName>
    <alternativeName>
        <fullName evidence="9">Porphobilinogen synthase</fullName>
    </alternativeName>
</protein>
<evidence type="ECO:0000256" key="6">
    <source>
        <dbReference type="ARBA" id="ARBA00023244"/>
    </source>
</evidence>
<dbReference type="EC" id="4.2.1.24" evidence="3"/>
<sequence>MPQCPLAHAMQPQSVLHSGYFHPLLRAWQTATTTLNASNLIYPIFVTDVPDDIQPITSLPGVARYGVNRLEEMLRPLVEEGLRCVLIFGVPSRVPKDERGSAADSEESPAIEAIHLLRKT</sequence>
<dbReference type="UniPathway" id="UPA00251">
    <property type="reaction ID" value="UER00318"/>
</dbReference>
<comment type="caution">
    <text evidence="11">The sequence shown here is derived from an EMBL/GenBank/DDBJ whole genome shotgun (WGS) entry which is preliminary data.</text>
</comment>
<dbReference type="Pfam" id="PF00490">
    <property type="entry name" value="ALAD"/>
    <property type="match status" value="1"/>
</dbReference>
<dbReference type="EMBL" id="NBAG03000232">
    <property type="protein sequence ID" value="PNI69609.1"/>
    <property type="molecule type" value="Genomic_DNA"/>
</dbReference>
<evidence type="ECO:0000256" key="10">
    <source>
        <dbReference type="ARBA" id="ARBA00047651"/>
    </source>
</evidence>
<dbReference type="GO" id="GO:0046872">
    <property type="term" value="F:metal ion binding"/>
    <property type="evidence" value="ECO:0007669"/>
    <property type="project" value="InterPro"/>
</dbReference>
<evidence type="ECO:0000256" key="2">
    <source>
        <dbReference type="ARBA" id="ARBA00008055"/>
    </source>
</evidence>
<evidence type="ECO:0000256" key="9">
    <source>
        <dbReference type="ARBA" id="ARBA00032837"/>
    </source>
</evidence>
<proteinExistence type="inferred from homology"/>
<evidence type="ECO:0000256" key="8">
    <source>
        <dbReference type="ARBA" id="ARBA00025861"/>
    </source>
</evidence>
<dbReference type="AlphaFoldDB" id="A0A2J8NCV9"/>
<reference evidence="11 12" key="1">
    <citation type="submission" date="2017-12" db="EMBL/GenBank/DDBJ databases">
        <title>High-resolution comparative analysis of great ape genomes.</title>
        <authorList>
            <person name="Pollen A."/>
            <person name="Hastie A."/>
            <person name="Hormozdiari F."/>
            <person name="Dougherty M."/>
            <person name="Liu R."/>
            <person name="Chaisson M."/>
            <person name="Hoppe E."/>
            <person name="Hill C."/>
            <person name="Pang A."/>
            <person name="Hillier L."/>
            <person name="Baker C."/>
            <person name="Armstrong J."/>
            <person name="Shendure J."/>
            <person name="Paten B."/>
            <person name="Wilson R."/>
            <person name="Chao H."/>
            <person name="Schneider V."/>
            <person name="Ventura M."/>
            <person name="Kronenberg Z."/>
            <person name="Murali S."/>
            <person name="Gordon D."/>
            <person name="Cantsilieris S."/>
            <person name="Munson K."/>
            <person name="Nelson B."/>
            <person name="Raja A."/>
            <person name="Underwood J."/>
            <person name="Diekhans M."/>
            <person name="Fiddes I."/>
            <person name="Haussler D."/>
            <person name="Eichler E."/>
        </authorList>
    </citation>
    <scope>NUCLEOTIDE SEQUENCE [LARGE SCALE GENOMIC DNA]</scope>
    <source>
        <strain evidence="11">Yerkes chimp pedigree #C0471</strain>
    </source>
</reference>